<feature type="compositionally biased region" description="Polar residues" evidence="1">
    <location>
        <begin position="20"/>
        <end position="47"/>
    </location>
</feature>
<dbReference type="AlphaFoldDB" id="A0A816AUU0"/>
<organism evidence="2 3">
    <name type="scientific">Adineta ricciae</name>
    <name type="common">Rotifer</name>
    <dbReference type="NCBI Taxonomy" id="249248"/>
    <lineage>
        <taxon>Eukaryota</taxon>
        <taxon>Metazoa</taxon>
        <taxon>Spiralia</taxon>
        <taxon>Gnathifera</taxon>
        <taxon>Rotifera</taxon>
        <taxon>Eurotatoria</taxon>
        <taxon>Bdelloidea</taxon>
        <taxon>Adinetida</taxon>
        <taxon>Adinetidae</taxon>
        <taxon>Adineta</taxon>
    </lineage>
</organism>
<evidence type="ECO:0000313" key="2">
    <source>
        <dbReference type="EMBL" id="CAF1602916.1"/>
    </source>
</evidence>
<accession>A0A816AUU0</accession>
<dbReference type="Proteomes" id="UP000663828">
    <property type="component" value="Unassembled WGS sequence"/>
</dbReference>
<feature type="region of interest" description="Disordered" evidence="1">
    <location>
        <begin position="1"/>
        <end position="56"/>
    </location>
</feature>
<dbReference type="EMBL" id="CAJNOR010006756">
    <property type="protein sequence ID" value="CAF1602916.1"/>
    <property type="molecule type" value="Genomic_DNA"/>
</dbReference>
<gene>
    <name evidence="2" type="ORF">XAT740_LOCUS47922</name>
</gene>
<protein>
    <submittedName>
        <fullName evidence="2">Uncharacterized protein</fullName>
    </submittedName>
</protein>
<sequence length="93" mass="9847">MPSFKERFRPSRKLKKSKETSASSVDESSLSTSGIPTNTSTVSTSGFTLQSSLSSPTTTAAAANGATIDEHTGSAALSTYHSNYSIDHHSYEK</sequence>
<name>A0A816AUU0_ADIRI</name>
<evidence type="ECO:0000256" key="1">
    <source>
        <dbReference type="SAM" id="MobiDB-lite"/>
    </source>
</evidence>
<evidence type="ECO:0000313" key="3">
    <source>
        <dbReference type="Proteomes" id="UP000663828"/>
    </source>
</evidence>
<comment type="caution">
    <text evidence="2">The sequence shown here is derived from an EMBL/GenBank/DDBJ whole genome shotgun (WGS) entry which is preliminary data.</text>
</comment>
<reference evidence="2" key="1">
    <citation type="submission" date="2021-02" db="EMBL/GenBank/DDBJ databases">
        <authorList>
            <person name="Nowell W R."/>
        </authorList>
    </citation>
    <scope>NUCLEOTIDE SEQUENCE</scope>
</reference>
<proteinExistence type="predicted"/>
<keyword evidence="3" id="KW-1185">Reference proteome</keyword>